<dbReference type="STRING" id="188906.SAMN04488526_3014"/>
<dbReference type="OrthoDB" id="9760084at2"/>
<comment type="similarity">
    <text evidence="1">Belongs to the peptidase S45 family.</text>
</comment>
<sequence>MERLFRWTFRIVAAVLLLAGLAIGVVYWLAWRSLPDYDATEVVAGLTAPVEIVRNTYNVPHIFGETDADVFFGLGYAHAQDRLWQMTLMRRTAQGKLSELFGQRTLRTDELLRRLGLYRAAVRSVAAQDDETLAMLEAYSAGVNARIEVINREARGRGAPEFFLFEPQIAPWQPADSIAIVKLMALQLSGQASEEVLRARASLILPEERLRDLHPDVPGKGKVVLASDLFPTLSQTQFAQADPEDDPFLWPVPRRGLSGASNAFAVAAERAAAGGALLANDPHMGLTAPTIFYLARLQLSTGGAIGGTIPGIPVVMVGRTNQLGWGLTSSYMDDQDVMMEQLNPDDITQYRTPDGWADFETERTIIKIKDAQPVTLTLRRSVNGPILTGRQFDLGTVTPQGYVPALSWTALAEDDTSLRTGLDLMRAADLDEGLAAARYFVAPSQNLMLTDGKRIAMQVMGRQPDRDELHQSQGRIPAPGWVEANRWKGTKPFEENPVWTDPEGGLLGNTNNKTVDTPFPDHLSFVWGDSQRVQRMERLLQARDVHTRASLMEAQLDTVSFAARSLLPLVGRDLWFTGDSAPADSVQRRRQVALELLAAWNGEMSEHLPEPLIYSAWMRFLQQRLIRDDLGPLTSEYPLMEPLFIERVFRNTDGAGAWCDVIQSTAPETCTEIARQSLDDALQFLEDRYGSRVEAWRWGDAHEARSDHPVLGDIPGLGLIVNIRQSTSGGDHTLQRGRTSGELPDPFLNVQAATYRGVYDFADPESSVFITSTGQSGHPLSKYYDDLGELWRRGEYIPMTLDPDLARAGAVGITTLLPVP</sequence>
<comment type="cofactor">
    <cofactor evidence="5">
        <name>Ca(2+)</name>
        <dbReference type="ChEBI" id="CHEBI:29108"/>
    </cofactor>
    <text evidence="5">Binds 1 Ca(2+) ion per dimer.</text>
</comment>
<dbReference type="GO" id="GO:0016811">
    <property type="term" value="F:hydrolase activity, acting on carbon-nitrogen (but not peptide) bonds, in linear amides"/>
    <property type="evidence" value="ECO:0007669"/>
    <property type="project" value="InterPro"/>
</dbReference>
<feature type="binding site" evidence="5">
    <location>
        <position position="336"/>
    </location>
    <ligand>
        <name>Ca(2+)</name>
        <dbReference type="ChEBI" id="CHEBI:29108"/>
    </ligand>
</feature>
<accession>A0A1H7RC93</accession>
<dbReference type="SUPFAM" id="SSF56235">
    <property type="entry name" value="N-terminal nucleophile aminohydrolases (Ntn hydrolases)"/>
    <property type="match status" value="1"/>
</dbReference>
<evidence type="ECO:0000313" key="7">
    <source>
        <dbReference type="EMBL" id="SEL57534.1"/>
    </source>
</evidence>
<dbReference type="PIRSF" id="PIRSF001227">
    <property type="entry name" value="Pen_acylase"/>
    <property type="match status" value="1"/>
</dbReference>
<keyword evidence="5" id="KW-0479">Metal-binding</keyword>
<name>A0A1H7RC93_9RHOB</name>
<evidence type="ECO:0000256" key="4">
    <source>
        <dbReference type="PIRSR" id="PIRSR001227-1"/>
    </source>
</evidence>
<dbReference type="InterPro" id="IPR023343">
    <property type="entry name" value="Penicillin_amidase_dom1"/>
</dbReference>
<dbReference type="AlphaFoldDB" id="A0A1H7RC93"/>
<keyword evidence="8" id="KW-1185">Reference proteome</keyword>
<dbReference type="InterPro" id="IPR029055">
    <property type="entry name" value="Ntn_hydrolases_N"/>
</dbReference>
<evidence type="ECO:0000256" key="6">
    <source>
        <dbReference type="SAM" id="Phobius"/>
    </source>
</evidence>
<dbReference type="GO" id="GO:0046872">
    <property type="term" value="F:metal ion binding"/>
    <property type="evidence" value="ECO:0007669"/>
    <property type="project" value="UniProtKB-KW"/>
</dbReference>
<feature type="active site" description="Nucleophile" evidence="4">
    <location>
        <position position="261"/>
    </location>
</feature>
<keyword evidence="6" id="KW-1133">Transmembrane helix</keyword>
<dbReference type="GO" id="GO:0017000">
    <property type="term" value="P:antibiotic biosynthetic process"/>
    <property type="evidence" value="ECO:0007669"/>
    <property type="project" value="InterPro"/>
</dbReference>
<evidence type="ECO:0000313" key="8">
    <source>
        <dbReference type="Proteomes" id="UP000199283"/>
    </source>
</evidence>
<protein>
    <submittedName>
        <fullName evidence="7">Penicillin amidase</fullName>
    </submittedName>
</protein>
<feature type="transmembrane region" description="Helical" evidence="6">
    <location>
        <begin position="7"/>
        <end position="31"/>
    </location>
</feature>
<keyword evidence="6" id="KW-0472">Membrane</keyword>
<dbReference type="PANTHER" id="PTHR34218">
    <property type="entry name" value="PEPTIDASE S45 PENICILLIN AMIDASE"/>
    <property type="match status" value="1"/>
</dbReference>
<dbReference type="PANTHER" id="PTHR34218:SF4">
    <property type="entry name" value="ACYL-HOMOSERINE LACTONE ACYLASE QUIP"/>
    <property type="match status" value="1"/>
</dbReference>
<evidence type="ECO:0000256" key="5">
    <source>
        <dbReference type="PIRSR" id="PIRSR001227-2"/>
    </source>
</evidence>
<reference evidence="7 8" key="1">
    <citation type="submission" date="2016-10" db="EMBL/GenBank/DDBJ databases">
        <authorList>
            <person name="de Groot N.N."/>
        </authorList>
    </citation>
    <scope>NUCLEOTIDE SEQUENCE [LARGE SCALE GENOMIC DNA]</scope>
    <source>
        <strain evidence="7 8">DSM 14858</strain>
    </source>
</reference>
<gene>
    <name evidence="7" type="ORF">SAMN04488526_3014</name>
</gene>
<dbReference type="CDD" id="cd03747">
    <property type="entry name" value="Ntn_PGA_like"/>
    <property type="match status" value="1"/>
</dbReference>
<feature type="binding site" evidence="5">
    <location>
        <position position="521"/>
    </location>
    <ligand>
        <name>Ca(2+)</name>
        <dbReference type="ChEBI" id="CHEBI:29108"/>
    </ligand>
</feature>
<dbReference type="RefSeq" id="WP_092764197.1">
    <property type="nucleotide sequence ID" value="NZ_FNZQ01000006.1"/>
</dbReference>
<keyword evidence="6" id="KW-0812">Transmembrane</keyword>
<keyword evidence="5" id="KW-0106">Calcium</keyword>
<dbReference type="InterPro" id="IPR014395">
    <property type="entry name" value="Pen/GL7ACA/AHL_acylase"/>
</dbReference>
<proteinExistence type="inferred from homology"/>
<organism evidence="7 8">
    <name type="scientific">Jannaschia helgolandensis</name>
    <dbReference type="NCBI Taxonomy" id="188906"/>
    <lineage>
        <taxon>Bacteria</taxon>
        <taxon>Pseudomonadati</taxon>
        <taxon>Pseudomonadota</taxon>
        <taxon>Alphaproteobacteria</taxon>
        <taxon>Rhodobacterales</taxon>
        <taxon>Roseobacteraceae</taxon>
        <taxon>Jannaschia</taxon>
    </lineage>
</organism>
<evidence type="ECO:0000256" key="1">
    <source>
        <dbReference type="ARBA" id="ARBA00006586"/>
    </source>
</evidence>
<dbReference type="InterPro" id="IPR043147">
    <property type="entry name" value="Penicillin_amidase_A-knob"/>
</dbReference>
<keyword evidence="2" id="KW-0378">Hydrolase</keyword>
<dbReference type="Gene3D" id="3.60.20.10">
    <property type="entry name" value="Glutamine Phosphoribosylpyrophosphate, subunit 1, domain 1"/>
    <property type="match status" value="1"/>
</dbReference>
<feature type="binding site" evidence="5">
    <location>
        <position position="195"/>
    </location>
    <ligand>
        <name>Ca(2+)</name>
        <dbReference type="ChEBI" id="CHEBI:29108"/>
    </ligand>
</feature>
<keyword evidence="3" id="KW-0865">Zymogen</keyword>
<dbReference type="Pfam" id="PF01804">
    <property type="entry name" value="Penicil_amidase"/>
    <property type="match status" value="1"/>
</dbReference>
<feature type="binding site" evidence="5">
    <location>
        <position position="333"/>
    </location>
    <ligand>
        <name>Ca(2+)</name>
        <dbReference type="ChEBI" id="CHEBI:29108"/>
    </ligand>
</feature>
<dbReference type="Proteomes" id="UP000199283">
    <property type="component" value="Unassembled WGS sequence"/>
</dbReference>
<dbReference type="Gene3D" id="2.30.120.10">
    <property type="match status" value="1"/>
</dbReference>
<evidence type="ECO:0000256" key="2">
    <source>
        <dbReference type="ARBA" id="ARBA00022801"/>
    </source>
</evidence>
<dbReference type="InterPro" id="IPR043146">
    <property type="entry name" value="Penicillin_amidase_N_B-knob"/>
</dbReference>
<dbReference type="Gene3D" id="1.10.1400.10">
    <property type="match status" value="1"/>
</dbReference>
<evidence type="ECO:0000256" key="3">
    <source>
        <dbReference type="ARBA" id="ARBA00023145"/>
    </source>
</evidence>
<dbReference type="EMBL" id="FNZQ01000006">
    <property type="protein sequence ID" value="SEL57534.1"/>
    <property type="molecule type" value="Genomic_DNA"/>
</dbReference>
<dbReference type="Gene3D" id="1.10.439.10">
    <property type="entry name" value="Penicillin Amidohydrolase, domain 1"/>
    <property type="match status" value="1"/>
</dbReference>
<dbReference type="InterPro" id="IPR002692">
    <property type="entry name" value="S45"/>
</dbReference>